<sequence length="251" mass="26192">MSVSRAALRGIALTASVAAAILSLQATPAAAKPSGGSVVVVSEPGVVTVTKPDPAVRTKVAPAIADRAAPAGRVALAAYVGDNSAIHCQGGVPPCQFNIHKEFSRTITPGGGSSGQLRSKGTAFVDAYTCPGCGFRQADYYNTTSTSGWYGSSPFNANSVKHSDVWDIDYTAIGWEFSGTPAGTLNLGSGRLSYENSQSDTWYITHNVAHVKIGIRGWPGSINRVKYEAHGGFQFGSTYYTTDAYSSVALT</sequence>
<evidence type="ECO:0008006" key="4">
    <source>
        <dbReference type="Google" id="ProtNLM"/>
    </source>
</evidence>
<evidence type="ECO:0000313" key="3">
    <source>
        <dbReference type="Proteomes" id="UP001519654"/>
    </source>
</evidence>
<name>A0ABS5Z132_9ACTN</name>
<protein>
    <recommendedName>
        <fullName evidence="4">Secreted protein</fullName>
    </recommendedName>
</protein>
<feature type="chain" id="PRO_5045993254" description="Secreted protein" evidence="1">
    <location>
        <begin position="32"/>
        <end position="251"/>
    </location>
</feature>
<keyword evidence="3" id="KW-1185">Reference proteome</keyword>
<dbReference type="Proteomes" id="UP001519654">
    <property type="component" value="Unassembled WGS sequence"/>
</dbReference>
<keyword evidence="1" id="KW-0732">Signal</keyword>
<accession>A0ABS5Z132</accession>
<evidence type="ECO:0000256" key="1">
    <source>
        <dbReference type="SAM" id="SignalP"/>
    </source>
</evidence>
<reference evidence="2 3" key="1">
    <citation type="submission" date="2021-06" db="EMBL/GenBank/DDBJ databases">
        <title>Actinoplanes lichenicola sp. nov., and Actinoplanes ovalisporus sp. nov., isolated from lichen in Thailand.</title>
        <authorList>
            <person name="Saeng-In P."/>
            <person name="Kanchanasin P."/>
            <person name="Yuki M."/>
            <person name="Kudo T."/>
            <person name="Ohkuma M."/>
            <person name="Phongsopitanun W."/>
            <person name="Tanasupawat S."/>
        </authorList>
    </citation>
    <scope>NUCLEOTIDE SEQUENCE [LARGE SCALE GENOMIC DNA]</scope>
    <source>
        <strain evidence="2 3">NBRC 110975</strain>
    </source>
</reference>
<gene>
    <name evidence="2" type="ORF">KOI35_31780</name>
</gene>
<dbReference type="RefSeq" id="WP_215792346.1">
    <property type="nucleotide sequence ID" value="NZ_JAHKKG010000010.1"/>
</dbReference>
<proteinExistence type="predicted"/>
<comment type="caution">
    <text evidence="2">The sequence shown here is derived from an EMBL/GenBank/DDBJ whole genome shotgun (WGS) entry which is preliminary data.</text>
</comment>
<evidence type="ECO:0000313" key="2">
    <source>
        <dbReference type="EMBL" id="MBU2668100.1"/>
    </source>
</evidence>
<feature type="signal peptide" evidence="1">
    <location>
        <begin position="1"/>
        <end position="31"/>
    </location>
</feature>
<organism evidence="2 3">
    <name type="scientific">Paractinoplanes bogorensis</name>
    <dbReference type="NCBI Taxonomy" id="1610840"/>
    <lineage>
        <taxon>Bacteria</taxon>
        <taxon>Bacillati</taxon>
        <taxon>Actinomycetota</taxon>
        <taxon>Actinomycetes</taxon>
        <taxon>Micromonosporales</taxon>
        <taxon>Micromonosporaceae</taxon>
        <taxon>Paractinoplanes</taxon>
    </lineage>
</organism>
<dbReference type="EMBL" id="JAHKKG010000010">
    <property type="protein sequence ID" value="MBU2668100.1"/>
    <property type="molecule type" value="Genomic_DNA"/>
</dbReference>